<proteinExistence type="predicted"/>
<sequence length="168" mass="18353">MSTTDASKPASGSGQNVKNCNNDQLLVAGTGHERSGDQSPDHDKRCGIVFVEDGDEQLRKETPFQKGEDARESVATNDAPVYRRARGTYHNKVVVRLSARRMKWNGRGGTEDGVITRSTRRCGEACTSLGCDQVPRAALRSCVVSCPHIIRIQSVSDLHRQGFLLVDA</sequence>
<evidence type="ECO:0000313" key="2">
    <source>
        <dbReference type="EMBL" id="KAG1813205.1"/>
    </source>
</evidence>
<feature type="region of interest" description="Disordered" evidence="1">
    <location>
        <begin position="1"/>
        <end position="44"/>
    </location>
</feature>
<reference evidence="2" key="1">
    <citation type="journal article" date="2020" name="New Phytol.">
        <title>Comparative genomics reveals dynamic genome evolution in host specialist ectomycorrhizal fungi.</title>
        <authorList>
            <person name="Lofgren L.A."/>
            <person name="Nguyen N.H."/>
            <person name="Vilgalys R."/>
            <person name="Ruytinx J."/>
            <person name="Liao H.L."/>
            <person name="Branco S."/>
            <person name="Kuo A."/>
            <person name="LaButti K."/>
            <person name="Lipzen A."/>
            <person name="Andreopoulos W."/>
            <person name="Pangilinan J."/>
            <person name="Riley R."/>
            <person name="Hundley H."/>
            <person name="Na H."/>
            <person name="Barry K."/>
            <person name="Grigoriev I.V."/>
            <person name="Stajich J.E."/>
            <person name="Kennedy P.G."/>
        </authorList>
    </citation>
    <scope>NUCLEOTIDE SEQUENCE</scope>
    <source>
        <strain evidence="2">MN1</strain>
    </source>
</reference>
<dbReference type="GeneID" id="64627101"/>
<dbReference type="Proteomes" id="UP000807769">
    <property type="component" value="Unassembled WGS sequence"/>
</dbReference>
<dbReference type="EMBL" id="JABBWG010000024">
    <property type="protein sequence ID" value="KAG1813205.1"/>
    <property type="molecule type" value="Genomic_DNA"/>
</dbReference>
<accession>A0A9P7JBS9</accession>
<keyword evidence="3" id="KW-1185">Reference proteome</keyword>
<feature type="compositionally biased region" description="Polar residues" evidence="1">
    <location>
        <begin position="1"/>
        <end position="24"/>
    </location>
</feature>
<gene>
    <name evidence="2" type="ORF">BJ212DRAFT_1301123</name>
</gene>
<feature type="compositionally biased region" description="Basic and acidic residues" evidence="1">
    <location>
        <begin position="31"/>
        <end position="44"/>
    </location>
</feature>
<dbReference type="RefSeq" id="XP_041191079.1">
    <property type="nucleotide sequence ID" value="XM_041333084.1"/>
</dbReference>
<comment type="caution">
    <text evidence="2">The sequence shown here is derived from an EMBL/GenBank/DDBJ whole genome shotgun (WGS) entry which is preliminary data.</text>
</comment>
<organism evidence="2 3">
    <name type="scientific">Suillus subaureus</name>
    <dbReference type="NCBI Taxonomy" id="48587"/>
    <lineage>
        <taxon>Eukaryota</taxon>
        <taxon>Fungi</taxon>
        <taxon>Dikarya</taxon>
        <taxon>Basidiomycota</taxon>
        <taxon>Agaricomycotina</taxon>
        <taxon>Agaricomycetes</taxon>
        <taxon>Agaricomycetidae</taxon>
        <taxon>Boletales</taxon>
        <taxon>Suillineae</taxon>
        <taxon>Suillaceae</taxon>
        <taxon>Suillus</taxon>
    </lineage>
</organism>
<name>A0A9P7JBS9_9AGAM</name>
<evidence type="ECO:0000313" key="3">
    <source>
        <dbReference type="Proteomes" id="UP000807769"/>
    </source>
</evidence>
<evidence type="ECO:0000256" key="1">
    <source>
        <dbReference type="SAM" id="MobiDB-lite"/>
    </source>
</evidence>
<protein>
    <submittedName>
        <fullName evidence="2">Uncharacterized protein</fullName>
    </submittedName>
</protein>
<dbReference type="AlphaFoldDB" id="A0A9P7JBS9"/>